<protein>
    <submittedName>
        <fullName evidence="1">5889_t:CDS:1</fullName>
    </submittedName>
</protein>
<dbReference type="AlphaFoldDB" id="A0A9W4SKB9"/>
<sequence>MIGNSAIREIAHSCSNLKYLDLSGFRGISRNVMKKLNQNIEVEWADTENNWSDSNS</sequence>
<dbReference type="Gene3D" id="3.80.10.10">
    <property type="entry name" value="Ribonuclease Inhibitor"/>
    <property type="match status" value="1"/>
</dbReference>
<feature type="non-terminal residue" evidence="1">
    <location>
        <position position="56"/>
    </location>
</feature>
<name>A0A9W4SKB9_9GLOM</name>
<evidence type="ECO:0000313" key="1">
    <source>
        <dbReference type="EMBL" id="CAI2172529.1"/>
    </source>
</evidence>
<comment type="caution">
    <text evidence="1">The sequence shown here is derived from an EMBL/GenBank/DDBJ whole genome shotgun (WGS) entry which is preliminary data.</text>
</comment>
<proteinExistence type="predicted"/>
<organism evidence="1 2">
    <name type="scientific">Funneliformis geosporum</name>
    <dbReference type="NCBI Taxonomy" id="1117311"/>
    <lineage>
        <taxon>Eukaryota</taxon>
        <taxon>Fungi</taxon>
        <taxon>Fungi incertae sedis</taxon>
        <taxon>Mucoromycota</taxon>
        <taxon>Glomeromycotina</taxon>
        <taxon>Glomeromycetes</taxon>
        <taxon>Glomerales</taxon>
        <taxon>Glomeraceae</taxon>
        <taxon>Funneliformis</taxon>
    </lineage>
</organism>
<dbReference type="OrthoDB" id="550575at2759"/>
<dbReference type="InterPro" id="IPR032675">
    <property type="entry name" value="LRR_dom_sf"/>
</dbReference>
<evidence type="ECO:0000313" key="2">
    <source>
        <dbReference type="Proteomes" id="UP001153678"/>
    </source>
</evidence>
<accession>A0A9W4SKB9</accession>
<dbReference type="EMBL" id="CAMKVN010000951">
    <property type="protein sequence ID" value="CAI2172529.1"/>
    <property type="molecule type" value="Genomic_DNA"/>
</dbReference>
<gene>
    <name evidence="1" type="ORF">FWILDA_LOCUS5625</name>
</gene>
<dbReference type="Proteomes" id="UP001153678">
    <property type="component" value="Unassembled WGS sequence"/>
</dbReference>
<keyword evidence="2" id="KW-1185">Reference proteome</keyword>
<reference evidence="1" key="1">
    <citation type="submission" date="2022-08" db="EMBL/GenBank/DDBJ databases">
        <authorList>
            <person name="Kallberg Y."/>
            <person name="Tangrot J."/>
            <person name="Rosling A."/>
        </authorList>
    </citation>
    <scope>NUCLEOTIDE SEQUENCE</scope>
    <source>
        <strain evidence="1">Wild A</strain>
    </source>
</reference>